<dbReference type="EMBL" id="BAABME010008315">
    <property type="protein sequence ID" value="GAA0172858.1"/>
    <property type="molecule type" value="Genomic_DNA"/>
</dbReference>
<name>A0AAV3RC53_LITER</name>
<dbReference type="AlphaFoldDB" id="A0AAV3RC53"/>
<reference evidence="1 2" key="1">
    <citation type="submission" date="2024-01" db="EMBL/GenBank/DDBJ databases">
        <title>The complete chloroplast genome sequence of Lithospermum erythrorhizon: insights into the phylogenetic relationship among Boraginaceae species and the maternal lineages of purple gromwells.</title>
        <authorList>
            <person name="Okada T."/>
            <person name="Watanabe K."/>
        </authorList>
    </citation>
    <scope>NUCLEOTIDE SEQUENCE [LARGE SCALE GENOMIC DNA]</scope>
</reference>
<evidence type="ECO:0000313" key="2">
    <source>
        <dbReference type="Proteomes" id="UP001454036"/>
    </source>
</evidence>
<proteinExistence type="predicted"/>
<comment type="caution">
    <text evidence="1">The sequence shown here is derived from an EMBL/GenBank/DDBJ whole genome shotgun (WGS) entry which is preliminary data.</text>
</comment>
<protein>
    <submittedName>
        <fullName evidence="1">Uncharacterized protein</fullName>
    </submittedName>
</protein>
<sequence length="174" mass="19946">MFADDTFLGATKRALTDMLGMSEVKSHGKYLGLPITIVDKVKFKVANWKPRLLFTAVRDLISKGINWKLASGNNIRVWGNRWVQHTNSKTVITPENEDYLDLRVANLLDSEIGTWKVDLVRSLFYAIENEAILQMSLAHLDGIDIPTWDCNQQGRFTIQSAYHLIMRLEEILHM</sequence>
<organism evidence="1 2">
    <name type="scientific">Lithospermum erythrorhizon</name>
    <name type="common">Purple gromwell</name>
    <name type="synonym">Lithospermum officinale var. erythrorhizon</name>
    <dbReference type="NCBI Taxonomy" id="34254"/>
    <lineage>
        <taxon>Eukaryota</taxon>
        <taxon>Viridiplantae</taxon>
        <taxon>Streptophyta</taxon>
        <taxon>Embryophyta</taxon>
        <taxon>Tracheophyta</taxon>
        <taxon>Spermatophyta</taxon>
        <taxon>Magnoliopsida</taxon>
        <taxon>eudicotyledons</taxon>
        <taxon>Gunneridae</taxon>
        <taxon>Pentapetalae</taxon>
        <taxon>asterids</taxon>
        <taxon>lamiids</taxon>
        <taxon>Boraginales</taxon>
        <taxon>Boraginaceae</taxon>
        <taxon>Boraginoideae</taxon>
        <taxon>Lithospermeae</taxon>
        <taxon>Lithospermum</taxon>
    </lineage>
</organism>
<gene>
    <name evidence="1" type="ORF">LIER_26595</name>
</gene>
<dbReference type="Proteomes" id="UP001454036">
    <property type="component" value="Unassembled WGS sequence"/>
</dbReference>
<keyword evidence="2" id="KW-1185">Reference proteome</keyword>
<accession>A0AAV3RC53</accession>
<evidence type="ECO:0000313" key="1">
    <source>
        <dbReference type="EMBL" id="GAA0172858.1"/>
    </source>
</evidence>